<evidence type="ECO:0000256" key="9">
    <source>
        <dbReference type="ARBA" id="ARBA00052530"/>
    </source>
</evidence>
<dbReference type="CDD" id="cd05236">
    <property type="entry name" value="FAR-N_SDR_e"/>
    <property type="match status" value="1"/>
</dbReference>
<dbReference type="InterPro" id="IPR036291">
    <property type="entry name" value="NAD(P)-bd_dom_sf"/>
</dbReference>
<reference evidence="14" key="1">
    <citation type="submission" date="2015-11" db="EMBL/GenBank/DDBJ databases">
        <title>De novo transcriptome assembly of four potential Pierce s Disease insect vectors from Arizona vineyards.</title>
        <authorList>
            <person name="Tassone E.E."/>
        </authorList>
    </citation>
    <scope>NUCLEOTIDE SEQUENCE</scope>
</reference>
<dbReference type="GO" id="GO:0080019">
    <property type="term" value="F:alcohol-forming very long-chain fatty acyl-CoA reductase activity"/>
    <property type="evidence" value="ECO:0007669"/>
    <property type="project" value="InterPro"/>
</dbReference>
<dbReference type="CDD" id="cd09071">
    <property type="entry name" value="FAR_C"/>
    <property type="match status" value="1"/>
</dbReference>
<dbReference type="GO" id="GO:0016020">
    <property type="term" value="C:membrane"/>
    <property type="evidence" value="ECO:0007669"/>
    <property type="project" value="UniProtKB-SubCell"/>
</dbReference>
<accession>A0A1B6FI90</accession>
<dbReference type="FunFam" id="3.40.50.720:FF:000143">
    <property type="entry name" value="Fatty acyl-CoA reductase"/>
    <property type="match status" value="1"/>
</dbReference>
<feature type="region of interest" description="Disordered" evidence="11">
    <location>
        <begin position="1"/>
        <end position="21"/>
    </location>
</feature>
<evidence type="ECO:0000256" key="10">
    <source>
        <dbReference type="RuleBase" id="RU363097"/>
    </source>
</evidence>
<evidence type="ECO:0000256" key="8">
    <source>
        <dbReference type="ARBA" id="ARBA00023136"/>
    </source>
</evidence>
<keyword evidence="7 10" id="KW-0443">Lipid metabolism</keyword>
<dbReference type="AlphaFoldDB" id="A0A1B6FI90"/>
<protein>
    <recommendedName>
        <fullName evidence="10">Fatty acyl-CoA reductase</fullName>
        <ecNumber evidence="10">1.2.1.84</ecNumber>
    </recommendedName>
</protein>
<evidence type="ECO:0000256" key="4">
    <source>
        <dbReference type="ARBA" id="ARBA00022692"/>
    </source>
</evidence>
<keyword evidence="10" id="KW-0560">Oxidoreductase</keyword>
<comment type="subcellular location">
    <subcellularLocation>
        <location evidence="1">Membrane</location>
        <topology evidence="1">Multi-pass membrane protein</topology>
    </subcellularLocation>
</comment>
<sequence length="510" mass="58438">MDYYEPRDDLDEPPLEQSEPSPIQRVYEGAHIFITGASGFMGKILMEKLLRTCNVAQIFILVRDKKGVKSQERLSSILDDTVFEPLKVEKPGEIRKVKIITGDCSLPDLGLSEEHKSQLSHVNFVFHAAATLSMDQHLRVAFVTNVLATKFLLEFVRTLPHLKAFMYISTAYTHAYRDLVEETFYDVVFDEEEVGQLCNQLDDEQIGALTPKLIGRWGNTYALTKACAENLVSKYDKIIPIGVVRPSIVVSVWGNNPLRGWINNLYGAIGVVTGTGVGLLRLWCADPQMVADMVPVDIAINMTLAAAWEVATKNTGLKIYHSVSSSKNPITYDILRTANFGHGDSERMETTKCIAVQWFFLVKNKTMFCLYSIWYHVIPAFFIDIFLQLTGKKSQLMKVYTKVYNVNKSLMPYCVEKNISFTSNNVDEMWDSLDPVDKRLFFFDLAAMDWQEFWLFALKGMRVYLLNDPMETVPQGIKHTRKLWIRKMVFDSIIWIAFSYLAYIFFRKIF</sequence>
<name>A0A1B6FI90_9HEMI</name>
<dbReference type="GO" id="GO:0035336">
    <property type="term" value="P:long-chain fatty-acyl-CoA metabolic process"/>
    <property type="evidence" value="ECO:0007669"/>
    <property type="project" value="TreeGrafter"/>
</dbReference>
<dbReference type="Gene3D" id="3.40.50.720">
    <property type="entry name" value="NAD(P)-binding Rossmann-like Domain"/>
    <property type="match status" value="1"/>
</dbReference>
<evidence type="ECO:0000256" key="3">
    <source>
        <dbReference type="ARBA" id="ARBA00022516"/>
    </source>
</evidence>
<dbReference type="InterPro" id="IPR026055">
    <property type="entry name" value="FAR"/>
</dbReference>
<evidence type="ECO:0000259" key="12">
    <source>
        <dbReference type="Pfam" id="PF03015"/>
    </source>
</evidence>
<keyword evidence="4 10" id="KW-0812">Transmembrane</keyword>
<dbReference type="Pfam" id="PF07993">
    <property type="entry name" value="NAD_binding_4"/>
    <property type="match status" value="1"/>
</dbReference>
<feature type="transmembrane region" description="Helical" evidence="10">
    <location>
        <begin position="488"/>
        <end position="506"/>
    </location>
</feature>
<dbReference type="EMBL" id="GECZ01019857">
    <property type="protein sequence ID" value="JAS49912.1"/>
    <property type="molecule type" value="Transcribed_RNA"/>
</dbReference>
<dbReference type="GO" id="GO:0005777">
    <property type="term" value="C:peroxisome"/>
    <property type="evidence" value="ECO:0007669"/>
    <property type="project" value="TreeGrafter"/>
</dbReference>
<evidence type="ECO:0000256" key="2">
    <source>
        <dbReference type="ARBA" id="ARBA00005928"/>
    </source>
</evidence>
<keyword evidence="6 10" id="KW-1133">Transmembrane helix</keyword>
<comment type="function">
    <text evidence="10">Catalyzes the reduction of fatty acyl-CoA to fatty alcohols.</text>
</comment>
<dbReference type="EC" id="1.2.1.84" evidence="10"/>
<proteinExistence type="inferred from homology"/>
<dbReference type="SUPFAM" id="SSF51735">
    <property type="entry name" value="NAD(P)-binding Rossmann-fold domains"/>
    <property type="match status" value="1"/>
</dbReference>
<organism evidence="14">
    <name type="scientific">Cuerna arida</name>
    <dbReference type="NCBI Taxonomy" id="1464854"/>
    <lineage>
        <taxon>Eukaryota</taxon>
        <taxon>Metazoa</taxon>
        <taxon>Ecdysozoa</taxon>
        <taxon>Arthropoda</taxon>
        <taxon>Hexapoda</taxon>
        <taxon>Insecta</taxon>
        <taxon>Pterygota</taxon>
        <taxon>Neoptera</taxon>
        <taxon>Paraneoptera</taxon>
        <taxon>Hemiptera</taxon>
        <taxon>Auchenorrhyncha</taxon>
        <taxon>Membracoidea</taxon>
        <taxon>Cicadellidae</taxon>
        <taxon>Cicadellinae</taxon>
        <taxon>Proconiini</taxon>
        <taxon>Cuerna</taxon>
    </lineage>
</organism>
<dbReference type="Pfam" id="PF03015">
    <property type="entry name" value="Sterile"/>
    <property type="match status" value="1"/>
</dbReference>
<comment type="similarity">
    <text evidence="2 10">Belongs to the fatty acyl-CoA reductase family.</text>
</comment>
<evidence type="ECO:0000256" key="1">
    <source>
        <dbReference type="ARBA" id="ARBA00004141"/>
    </source>
</evidence>
<feature type="transmembrane region" description="Helical" evidence="10">
    <location>
        <begin position="373"/>
        <end position="390"/>
    </location>
</feature>
<keyword evidence="3 10" id="KW-0444">Lipid biosynthesis</keyword>
<keyword evidence="8 10" id="KW-0472">Membrane</keyword>
<evidence type="ECO:0000256" key="11">
    <source>
        <dbReference type="SAM" id="MobiDB-lite"/>
    </source>
</evidence>
<gene>
    <name evidence="14" type="ORF">g.17292</name>
</gene>
<dbReference type="PANTHER" id="PTHR11011">
    <property type="entry name" value="MALE STERILITY PROTEIN 2-RELATED"/>
    <property type="match status" value="1"/>
</dbReference>
<dbReference type="InterPro" id="IPR013120">
    <property type="entry name" value="FAR_NAD-bd"/>
</dbReference>
<feature type="domain" description="Fatty acyl-CoA reductase C-terminal" evidence="12">
    <location>
        <begin position="375"/>
        <end position="468"/>
    </location>
</feature>
<evidence type="ECO:0000256" key="5">
    <source>
        <dbReference type="ARBA" id="ARBA00022857"/>
    </source>
</evidence>
<evidence type="ECO:0000313" key="14">
    <source>
        <dbReference type="EMBL" id="JAS49912.1"/>
    </source>
</evidence>
<keyword evidence="5 10" id="KW-0521">NADP</keyword>
<dbReference type="InterPro" id="IPR033640">
    <property type="entry name" value="FAR_C"/>
</dbReference>
<dbReference type="GO" id="GO:0102965">
    <property type="term" value="F:alcohol-forming long-chain fatty acyl-CoA reductase activity"/>
    <property type="evidence" value="ECO:0007669"/>
    <property type="project" value="UniProtKB-EC"/>
</dbReference>
<comment type="catalytic activity">
    <reaction evidence="9 10">
        <text>a long-chain fatty acyl-CoA + 2 NADPH + 2 H(+) = a long-chain primary fatty alcohol + 2 NADP(+) + CoA</text>
        <dbReference type="Rhea" id="RHEA:52716"/>
        <dbReference type="ChEBI" id="CHEBI:15378"/>
        <dbReference type="ChEBI" id="CHEBI:57287"/>
        <dbReference type="ChEBI" id="CHEBI:57783"/>
        <dbReference type="ChEBI" id="CHEBI:58349"/>
        <dbReference type="ChEBI" id="CHEBI:77396"/>
        <dbReference type="ChEBI" id="CHEBI:83139"/>
        <dbReference type="EC" id="1.2.1.84"/>
    </reaction>
</comment>
<evidence type="ECO:0000256" key="7">
    <source>
        <dbReference type="ARBA" id="ARBA00023098"/>
    </source>
</evidence>
<feature type="domain" description="Thioester reductase (TE)" evidence="13">
    <location>
        <begin position="34"/>
        <end position="302"/>
    </location>
</feature>
<evidence type="ECO:0000256" key="6">
    <source>
        <dbReference type="ARBA" id="ARBA00022989"/>
    </source>
</evidence>
<dbReference type="PANTHER" id="PTHR11011:SF60">
    <property type="entry name" value="FATTY ACYL-COA REDUCTASE-RELATED"/>
    <property type="match status" value="1"/>
</dbReference>
<evidence type="ECO:0000259" key="13">
    <source>
        <dbReference type="Pfam" id="PF07993"/>
    </source>
</evidence>